<gene>
    <name evidence="1" type="ORF">PTT_09504</name>
</gene>
<dbReference type="AlphaFoldDB" id="E3RM64"/>
<accession>E3RM64</accession>
<evidence type="ECO:0000313" key="1">
    <source>
        <dbReference type="EMBL" id="EFQ93185.1"/>
    </source>
</evidence>
<keyword evidence="2" id="KW-1185">Reference proteome</keyword>
<reference evidence="1 2" key="1">
    <citation type="journal article" date="2010" name="Genome Biol.">
        <title>A first genome assembly of the barley fungal pathogen Pyrenophora teres f. teres.</title>
        <authorList>
            <person name="Ellwood S.R."/>
            <person name="Liu Z."/>
            <person name="Syme R.A."/>
            <person name="Lai Z."/>
            <person name="Hane J.K."/>
            <person name="Keiper F."/>
            <person name="Moffat C.S."/>
            <person name="Oliver R.P."/>
            <person name="Friesen T.L."/>
        </authorList>
    </citation>
    <scope>NUCLEOTIDE SEQUENCE [LARGE SCALE GENOMIC DNA]</scope>
    <source>
        <strain evidence="1 2">0-1</strain>
    </source>
</reference>
<dbReference type="HOGENOM" id="CLU_3033477_0_0_1"/>
<sequence>MREYDVDARNTYNKDEKGFAIRPEEYHGGAVFWSPRKIREAQEREVAKQHEAEQL</sequence>
<dbReference type="KEGG" id="pte:PTT_09504"/>
<dbReference type="OrthoDB" id="3695090at2759"/>
<organism evidence="2">
    <name type="scientific">Pyrenophora teres f. teres (strain 0-1)</name>
    <name type="common">Barley net blotch fungus</name>
    <name type="synonym">Drechslera teres f. teres</name>
    <dbReference type="NCBI Taxonomy" id="861557"/>
    <lineage>
        <taxon>Eukaryota</taxon>
        <taxon>Fungi</taxon>
        <taxon>Dikarya</taxon>
        <taxon>Ascomycota</taxon>
        <taxon>Pezizomycotina</taxon>
        <taxon>Dothideomycetes</taxon>
        <taxon>Pleosporomycetidae</taxon>
        <taxon>Pleosporales</taxon>
        <taxon>Pleosporineae</taxon>
        <taxon>Pleosporaceae</taxon>
        <taxon>Pyrenophora</taxon>
    </lineage>
</organism>
<proteinExistence type="predicted"/>
<dbReference type="Proteomes" id="UP000001067">
    <property type="component" value="Unassembled WGS sequence"/>
</dbReference>
<protein>
    <submittedName>
        <fullName evidence="1">Uncharacterized protein</fullName>
    </submittedName>
</protein>
<evidence type="ECO:0000313" key="2">
    <source>
        <dbReference type="Proteomes" id="UP000001067"/>
    </source>
</evidence>
<name>E3RM64_PYRTT</name>
<dbReference type="EMBL" id="GL533950">
    <property type="protein sequence ID" value="EFQ93185.1"/>
    <property type="molecule type" value="Genomic_DNA"/>
</dbReference>